<dbReference type="InterPro" id="IPR009075">
    <property type="entry name" value="AcylCo_DH/oxidase_C"/>
</dbReference>
<dbReference type="InterPro" id="IPR046373">
    <property type="entry name" value="Acyl-CoA_Oxase/DH_mid-dom_sf"/>
</dbReference>
<keyword evidence="11" id="KW-1185">Reference proteome</keyword>
<evidence type="ECO:0000256" key="2">
    <source>
        <dbReference type="ARBA" id="ARBA00009347"/>
    </source>
</evidence>
<evidence type="ECO:0000313" key="10">
    <source>
        <dbReference type="EMBL" id="QIE56683.1"/>
    </source>
</evidence>
<dbReference type="Gene3D" id="1.10.540.10">
    <property type="entry name" value="Acyl-CoA dehydrogenase/oxidase, N-terminal domain"/>
    <property type="match status" value="1"/>
</dbReference>
<keyword evidence="3 6" id="KW-0285">Flavoprotein</keyword>
<dbReference type="EMBL" id="CP049056">
    <property type="protein sequence ID" value="QIE56683.1"/>
    <property type="molecule type" value="Genomic_DNA"/>
</dbReference>
<dbReference type="InterPro" id="IPR013786">
    <property type="entry name" value="AcylCoA_DH/ox_N"/>
</dbReference>
<dbReference type="InterPro" id="IPR036250">
    <property type="entry name" value="AcylCo_DH-like_C"/>
</dbReference>
<dbReference type="RefSeq" id="WP_165100276.1">
    <property type="nucleotide sequence ID" value="NZ_CP049056.1"/>
</dbReference>
<evidence type="ECO:0000259" key="7">
    <source>
        <dbReference type="Pfam" id="PF00441"/>
    </source>
</evidence>
<dbReference type="PIRSF" id="PIRSF016578">
    <property type="entry name" value="HsaA"/>
    <property type="match status" value="1"/>
</dbReference>
<dbReference type="KEGG" id="hdh:G5B40_15340"/>
<dbReference type="SUPFAM" id="SSF47203">
    <property type="entry name" value="Acyl-CoA dehydrogenase C-terminal domain-like"/>
    <property type="match status" value="1"/>
</dbReference>
<organism evidence="10 11">
    <name type="scientific">Pikeienuella piscinae</name>
    <dbReference type="NCBI Taxonomy" id="2748098"/>
    <lineage>
        <taxon>Bacteria</taxon>
        <taxon>Pseudomonadati</taxon>
        <taxon>Pseudomonadota</taxon>
        <taxon>Alphaproteobacteria</taxon>
        <taxon>Rhodobacterales</taxon>
        <taxon>Paracoccaceae</taxon>
        <taxon>Pikeienuella</taxon>
    </lineage>
</organism>
<dbReference type="GO" id="GO:0050660">
    <property type="term" value="F:flavin adenine dinucleotide binding"/>
    <property type="evidence" value="ECO:0007669"/>
    <property type="project" value="InterPro"/>
</dbReference>
<comment type="cofactor">
    <cofactor evidence="1 6">
        <name>FAD</name>
        <dbReference type="ChEBI" id="CHEBI:57692"/>
    </cofactor>
</comment>
<dbReference type="SUPFAM" id="SSF56645">
    <property type="entry name" value="Acyl-CoA dehydrogenase NM domain-like"/>
    <property type="match status" value="1"/>
</dbReference>
<dbReference type="Pfam" id="PF02771">
    <property type="entry name" value="Acyl-CoA_dh_N"/>
    <property type="match status" value="1"/>
</dbReference>
<feature type="domain" description="Acyl-CoA dehydrogenase/oxidase C-terminal" evidence="7">
    <location>
        <begin position="228"/>
        <end position="377"/>
    </location>
</feature>
<keyword evidence="5 6" id="KW-0560">Oxidoreductase</keyword>
<comment type="similarity">
    <text evidence="2 6">Belongs to the acyl-CoA dehydrogenase family.</text>
</comment>
<sequence length="378" mass="40836">MNETDEEIAAIVRTARSFVETRLRPRENAIDRADLIPENVIAALRSEALKLGLFAFNMPESLGGLGLGPRAVAAVEEVMGLTSMPLAEAFGHLPMSLVHVADHQRDWLLDPLMRAEKTVAYALTEPGGGTDLSSIRTRAVREGDAWRLNGSKTFISHCTTADYIIVLAATDTDARLSQRLTAFVVPADAPGLTLDAPFRKLGWHGYPIAGFSLQDVLVSNANVLGEPGQGLAVMMSTINTDRRWSANRANGMAMRLMELVVPHVKDRVVGGTPLADKQAIQIMLADCDVDLETSRLLALRAAEAAADGADVAVWSSRAKLYATEALTRIADRVLQIFGGAGFMADLPVERIYRDARGLRIGEGTSEIQRLTIARALLA</sequence>
<evidence type="ECO:0000313" key="11">
    <source>
        <dbReference type="Proteomes" id="UP000503336"/>
    </source>
</evidence>
<dbReference type="AlphaFoldDB" id="A0A7L5BZY3"/>
<evidence type="ECO:0000259" key="9">
    <source>
        <dbReference type="Pfam" id="PF02771"/>
    </source>
</evidence>
<evidence type="ECO:0000256" key="4">
    <source>
        <dbReference type="ARBA" id="ARBA00022827"/>
    </source>
</evidence>
<dbReference type="InterPro" id="IPR037069">
    <property type="entry name" value="AcylCoA_DH/ox_N_sf"/>
</dbReference>
<dbReference type="FunFam" id="1.20.140.10:FF:000001">
    <property type="entry name" value="Acyl-CoA dehydrogenase"/>
    <property type="match status" value="1"/>
</dbReference>
<evidence type="ECO:0000256" key="3">
    <source>
        <dbReference type="ARBA" id="ARBA00022630"/>
    </source>
</evidence>
<dbReference type="GO" id="GO:0003995">
    <property type="term" value="F:acyl-CoA dehydrogenase activity"/>
    <property type="evidence" value="ECO:0007669"/>
    <property type="project" value="InterPro"/>
</dbReference>
<dbReference type="Pfam" id="PF02770">
    <property type="entry name" value="Acyl-CoA_dh_M"/>
    <property type="match status" value="1"/>
</dbReference>
<dbReference type="Pfam" id="PF00441">
    <property type="entry name" value="Acyl-CoA_dh_1"/>
    <property type="match status" value="1"/>
</dbReference>
<keyword evidence="4 6" id="KW-0274">FAD</keyword>
<evidence type="ECO:0000256" key="6">
    <source>
        <dbReference type="RuleBase" id="RU362125"/>
    </source>
</evidence>
<dbReference type="Gene3D" id="2.40.110.10">
    <property type="entry name" value="Butyryl-CoA Dehydrogenase, subunit A, domain 2"/>
    <property type="match status" value="1"/>
</dbReference>
<name>A0A7L5BZY3_9RHOB</name>
<dbReference type="InterPro" id="IPR006089">
    <property type="entry name" value="Acyl-CoA_DH_CS"/>
</dbReference>
<dbReference type="Gene3D" id="1.20.140.10">
    <property type="entry name" value="Butyryl-CoA Dehydrogenase, subunit A, domain 3"/>
    <property type="match status" value="1"/>
</dbReference>
<dbReference type="Proteomes" id="UP000503336">
    <property type="component" value="Chromosome"/>
</dbReference>
<feature type="domain" description="Acyl-CoA oxidase/dehydrogenase middle" evidence="8">
    <location>
        <begin position="120"/>
        <end position="216"/>
    </location>
</feature>
<dbReference type="PANTHER" id="PTHR43884:SF40">
    <property type="entry name" value="ACYL-COA DEHYDROGENASE"/>
    <property type="match status" value="1"/>
</dbReference>
<dbReference type="InterPro" id="IPR009100">
    <property type="entry name" value="AcylCoA_DH/oxidase_NM_dom_sf"/>
</dbReference>
<accession>A0A7L5BZY3</accession>
<feature type="domain" description="Acyl-CoA dehydrogenase/oxidase N-terminal" evidence="9">
    <location>
        <begin position="6"/>
        <end position="91"/>
    </location>
</feature>
<dbReference type="InterPro" id="IPR006091">
    <property type="entry name" value="Acyl-CoA_Oxase/DH_mid-dom"/>
</dbReference>
<gene>
    <name evidence="10" type="ORF">G5B40_15340</name>
</gene>
<dbReference type="PANTHER" id="PTHR43884">
    <property type="entry name" value="ACYL-COA DEHYDROGENASE"/>
    <property type="match status" value="1"/>
</dbReference>
<dbReference type="FunFam" id="2.40.110.10:FF:000002">
    <property type="entry name" value="Acyl-CoA dehydrogenase fadE12"/>
    <property type="match status" value="1"/>
</dbReference>
<proteinExistence type="inferred from homology"/>
<evidence type="ECO:0000259" key="8">
    <source>
        <dbReference type="Pfam" id="PF02770"/>
    </source>
</evidence>
<dbReference type="PROSITE" id="PS00072">
    <property type="entry name" value="ACYL_COA_DH_1"/>
    <property type="match status" value="1"/>
</dbReference>
<dbReference type="PROSITE" id="PS00073">
    <property type="entry name" value="ACYL_COA_DH_2"/>
    <property type="match status" value="1"/>
</dbReference>
<reference evidence="10 11" key="1">
    <citation type="submission" date="2020-02" db="EMBL/GenBank/DDBJ databases">
        <title>complete genome sequence of Rhodobacteraceae bacterium.</title>
        <authorList>
            <person name="Park J."/>
            <person name="Kim Y.-S."/>
            <person name="Kim K.-H."/>
        </authorList>
    </citation>
    <scope>NUCLEOTIDE SEQUENCE [LARGE SCALE GENOMIC DNA]</scope>
    <source>
        <strain evidence="10 11">RR4-56</strain>
    </source>
</reference>
<evidence type="ECO:0000256" key="5">
    <source>
        <dbReference type="ARBA" id="ARBA00023002"/>
    </source>
</evidence>
<protein>
    <submittedName>
        <fullName evidence="10">Acyl-CoA dehydrogenase</fullName>
    </submittedName>
</protein>
<evidence type="ECO:0000256" key="1">
    <source>
        <dbReference type="ARBA" id="ARBA00001974"/>
    </source>
</evidence>